<proteinExistence type="predicted"/>
<dbReference type="KEGG" id="pbh:AAW51_0397"/>
<name>A0A0G3BGI5_9BURK</name>
<organism evidence="1 2">
    <name type="scientific">Caldimonas brevitalea</name>
    <dbReference type="NCBI Taxonomy" id="413882"/>
    <lineage>
        <taxon>Bacteria</taxon>
        <taxon>Pseudomonadati</taxon>
        <taxon>Pseudomonadota</taxon>
        <taxon>Betaproteobacteria</taxon>
        <taxon>Burkholderiales</taxon>
        <taxon>Sphaerotilaceae</taxon>
        <taxon>Caldimonas</taxon>
    </lineage>
</organism>
<reference evidence="1 2" key="1">
    <citation type="submission" date="2015-05" db="EMBL/GenBank/DDBJ databases">
        <authorList>
            <person name="Tang B."/>
            <person name="Yu Y."/>
        </authorList>
    </citation>
    <scope>NUCLEOTIDE SEQUENCE [LARGE SCALE GENOMIC DNA]</scope>
    <source>
        <strain evidence="1 2">DSM 7029</strain>
    </source>
</reference>
<protein>
    <submittedName>
        <fullName evidence="1">Mobile element protein</fullName>
    </submittedName>
</protein>
<sequence>MGPGRWHSTAVAPISVEDYEALKDRLAQRECELLLERLLVEKLKLEIARLKRNKFGVSSERLEHIEQLVSRAFQLSPAAAT</sequence>
<dbReference type="AlphaFoldDB" id="A0A0G3BGI5"/>
<evidence type="ECO:0000313" key="2">
    <source>
        <dbReference type="Proteomes" id="UP000035352"/>
    </source>
</evidence>
<gene>
    <name evidence="1" type="ORF">AAW51_0397</name>
</gene>
<dbReference type="EMBL" id="CP011371">
    <property type="protein sequence ID" value="AKJ27088.1"/>
    <property type="molecule type" value="Genomic_DNA"/>
</dbReference>
<accession>A0A0G3BGI5</accession>
<evidence type="ECO:0000313" key="1">
    <source>
        <dbReference type="EMBL" id="AKJ27088.1"/>
    </source>
</evidence>
<dbReference type="Proteomes" id="UP000035352">
    <property type="component" value="Chromosome"/>
</dbReference>
<keyword evidence="2" id="KW-1185">Reference proteome</keyword>